<proteinExistence type="predicted"/>
<dbReference type="PANTHER" id="PTHR47411">
    <property type="entry name" value="B3GNT1, BETA-1,3-N-ACETYLGUCOSAMINYLTRANSFERASE 1, HOMOLOG"/>
    <property type="match status" value="1"/>
</dbReference>
<dbReference type="InterPro" id="IPR043519">
    <property type="entry name" value="NT_sf"/>
</dbReference>
<evidence type="ECO:0000313" key="3">
    <source>
        <dbReference type="EMBL" id="KAK0412219.1"/>
    </source>
</evidence>
<feature type="transmembrane region" description="Helical" evidence="1">
    <location>
        <begin position="426"/>
        <end position="446"/>
    </location>
</feature>
<dbReference type="Pfam" id="PF22600">
    <property type="entry name" value="MTPAP-like_central"/>
    <property type="match status" value="1"/>
</dbReference>
<evidence type="ECO:0000259" key="2">
    <source>
        <dbReference type="Pfam" id="PF22600"/>
    </source>
</evidence>
<dbReference type="Proteomes" id="UP001175271">
    <property type="component" value="Unassembled WGS sequence"/>
</dbReference>
<sequence>MLSQVTLQTSRNARRLVKAVQNRSGKMRERTPSYHQREKVTLHSGDATLKTETEYKDKISALTKKLVGADSLRRSRYEQLVAEHSEVISQLQRVICSSSSRLVPVGSIANSLCINNSDVDLCFVAENHDEFLRDFNENPNFKVALMRNVADLLEKSSELKLQYECVLLMRSRIPLVVVKLANGISVDIQFPSSNFHAVRNTNLIRHYVMADKRFPQLYMWARELFTALGARNSRQGLLSSYHIVLLVVHFLQCKHIFSEPVLPVLTQTHSHLVSRELPLSEIIKLMDRPITDELEGWSSANTMSVGTLAVKMIDYYTRFNIRTSMIDIANGRVVRRRQTPYNMKLQIMDPYSRITVCHSKDIVEAFYRAVTHTHEAFKSGSMIDSYPKFDDMAQAPQIRSEEYVSAEGADDRVYRSRHSVPSVMRLPLIPVVFYTILITVIVFVVYEFQSVDDEPFTFPRIFSIEGVLPASGLSFNKLFVLFPPTQFHIREGIEVHNDNFCVWYNYEVADNLKSQVSKEIPVTLTTFSTINYLDRLYKQMQSWEGMISYTAFFDSQSNQTPGLLSWIHNCMPDIKKLVSIHLVWPQKANTSCEEVFKQTALQPDKQNFDHEDCKPFTFQKALEYGRKISVTVEFPTNTLKNVARIGASGSLLHFPVEIENLISANAAAFIGQKVEFLTQESNQNKLLVVRQFEHDPQEETPRTVEQLDKLRQNDKAIMYHQMTNFRDHFVPDLKQWVTYSTNKNNGNVELKRIEYRGPDWEPQLIVRASDPLLYEGLNQQNIFGEELCRRDYEFYVISHVFTTKSGFEAQHEPLKTDDATVARRREFYAYLDRNFTNQAIKEKCSKMLDVPENLLDMI</sequence>
<feature type="domain" description="Poly(A) RNA polymerase mitochondrial-like central palm" evidence="2">
    <location>
        <begin position="81"/>
        <end position="208"/>
    </location>
</feature>
<comment type="caution">
    <text evidence="3">The sequence shown here is derived from an EMBL/GenBank/DDBJ whole genome shotgun (WGS) entry which is preliminary data.</text>
</comment>
<reference evidence="3" key="1">
    <citation type="submission" date="2023-06" db="EMBL/GenBank/DDBJ databases">
        <title>Genomic analysis of the entomopathogenic nematode Steinernema hermaphroditum.</title>
        <authorList>
            <person name="Schwarz E.M."/>
            <person name="Heppert J.K."/>
            <person name="Baniya A."/>
            <person name="Schwartz H.T."/>
            <person name="Tan C.-H."/>
            <person name="Antoshechkin I."/>
            <person name="Sternberg P.W."/>
            <person name="Goodrich-Blair H."/>
            <person name="Dillman A.R."/>
        </authorList>
    </citation>
    <scope>NUCLEOTIDE SEQUENCE</scope>
    <source>
        <strain evidence="3">PS9179</strain>
        <tissue evidence="3">Whole animal</tissue>
    </source>
</reference>
<keyword evidence="1" id="KW-0472">Membrane</keyword>
<dbReference type="PANTHER" id="PTHR47411:SF3">
    <property type="entry name" value="I-BETA-1,3-N-ACETYLGLUCOSAMINYLTRANSFERASE"/>
    <property type="match status" value="1"/>
</dbReference>
<dbReference type="InterPro" id="IPR054708">
    <property type="entry name" value="MTPAP-like_central"/>
</dbReference>
<dbReference type="Gene3D" id="3.30.460.10">
    <property type="entry name" value="Beta Polymerase, domain 2"/>
    <property type="match status" value="1"/>
</dbReference>
<evidence type="ECO:0000313" key="4">
    <source>
        <dbReference type="Proteomes" id="UP001175271"/>
    </source>
</evidence>
<organism evidence="3 4">
    <name type="scientific">Steinernema hermaphroditum</name>
    <dbReference type="NCBI Taxonomy" id="289476"/>
    <lineage>
        <taxon>Eukaryota</taxon>
        <taxon>Metazoa</taxon>
        <taxon>Ecdysozoa</taxon>
        <taxon>Nematoda</taxon>
        <taxon>Chromadorea</taxon>
        <taxon>Rhabditida</taxon>
        <taxon>Tylenchina</taxon>
        <taxon>Panagrolaimomorpha</taxon>
        <taxon>Strongyloidoidea</taxon>
        <taxon>Steinernematidae</taxon>
        <taxon>Steinernema</taxon>
    </lineage>
</organism>
<keyword evidence="1" id="KW-1133">Transmembrane helix</keyword>
<keyword evidence="4" id="KW-1185">Reference proteome</keyword>
<protein>
    <recommendedName>
        <fullName evidence="2">Poly(A) RNA polymerase mitochondrial-like central palm domain-containing protein</fullName>
    </recommendedName>
</protein>
<dbReference type="SUPFAM" id="SSF81631">
    <property type="entry name" value="PAP/OAS1 substrate-binding domain"/>
    <property type="match status" value="1"/>
</dbReference>
<dbReference type="SUPFAM" id="SSF81301">
    <property type="entry name" value="Nucleotidyltransferase"/>
    <property type="match status" value="1"/>
</dbReference>
<dbReference type="Gene3D" id="1.10.1410.10">
    <property type="match status" value="1"/>
</dbReference>
<dbReference type="Pfam" id="PF13896">
    <property type="entry name" value="Glyco_transf_49"/>
    <property type="match status" value="1"/>
</dbReference>
<dbReference type="CDD" id="cd05402">
    <property type="entry name" value="NT_PAP_TUTase"/>
    <property type="match status" value="1"/>
</dbReference>
<dbReference type="EMBL" id="JAUCMV010000003">
    <property type="protein sequence ID" value="KAK0412219.1"/>
    <property type="molecule type" value="Genomic_DNA"/>
</dbReference>
<evidence type="ECO:0000256" key="1">
    <source>
        <dbReference type="SAM" id="Phobius"/>
    </source>
</evidence>
<dbReference type="AlphaFoldDB" id="A0AA39LWU1"/>
<accession>A0AA39LWU1</accession>
<keyword evidence="1" id="KW-0812">Transmembrane</keyword>
<name>A0AA39LWU1_9BILA</name>
<gene>
    <name evidence="3" type="ORF">QR680_006096</name>
</gene>